<name>G3VMM6_SARHA</name>
<dbReference type="InParanoid" id="G3VMM6"/>
<reference evidence="1 2" key="1">
    <citation type="journal article" date="2011" name="Proc. Natl. Acad. Sci. U.S.A.">
        <title>Genetic diversity and population structure of the endangered marsupial Sarcophilus harrisii (Tasmanian devil).</title>
        <authorList>
            <person name="Miller W."/>
            <person name="Hayes V.M."/>
            <person name="Ratan A."/>
            <person name="Petersen D.C."/>
            <person name="Wittekindt N.E."/>
            <person name="Miller J."/>
            <person name="Walenz B."/>
            <person name="Knight J."/>
            <person name="Qi J."/>
            <person name="Zhao F."/>
            <person name="Wang Q."/>
            <person name="Bedoya-Reina O.C."/>
            <person name="Katiyar N."/>
            <person name="Tomsho L.P."/>
            <person name="Kasson L.M."/>
            <person name="Hardie R.A."/>
            <person name="Woodbridge P."/>
            <person name="Tindall E.A."/>
            <person name="Bertelsen M.F."/>
            <person name="Dixon D."/>
            <person name="Pyecroft S."/>
            <person name="Helgen K.M."/>
            <person name="Lesk A.M."/>
            <person name="Pringle T.H."/>
            <person name="Patterson N."/>
            <person name="Zhang Y."/>
            <person name="Kreiss A."/>
            <person name="Woods G.M."/>
            <person name="Jones M.E."/>
            <person name="Schuster S.C."/>
        </authorList>
    </citation>
    <scope>NUCLEOTIDE SEQUENCE [LARGE SCALE GENOMIC DNA]</scope>
</reference>
<evidence type="ECO:0000313" key="2">
    <source>
        <dbReference type="Proteomes" id="UP000007648"/>
    </source>
</evidence>
<dbReference type="FunCoup" id="G3VMM6">
    <property type="interactions" value="28"/>
</dbReference>
<dbReference type="OMA" id="AAAHIHC"/>
<dbReference type="PANTHER" id="PTHR34828">
    <property type="entry name" value="TESTIS-EXPRESSED PROTEIN 45"/>
    <property type="match status" value="1"/>
</dbReference>
<evidence type="ECO:0008006" key="3">
    <source>
        <dbReference type="Google" id="ProtNLM"/>
    </source>
</evidence>
<dbReference type="GeneID" id="100928432"/>
<dbReference type="CTD" id="374877"/>
<reference evidence="1" key="3">
    <citation type="submission" date="2025-09" db="UniProtKB">
        <authorList>
            <consortium name="Ensembl"/>
        </authorList>
    </citation>
    <scope>IDENTIFICATION</scope>
</reference>
<organism evidence="1 2">
    <name type="scientific">Sarcophilus harrisii</name>
    <name type="common">Tasmanian devil</name>
    <name type="synonym">Sarcophilus laniarius</name>
    <dbReference type="NCBI Taxonomy" id="9305"/>
    <lineage>
        <taxon>Eukaryota</taxon>
        <taxon>Metazoa</taxon>
        <taxon>Chordata</taxon>
        <taxon>Craniata</taxon>
        <taxon>Vertebrata</taxon>
        <taxon>Euteleostomi</taxon>
        <taxon>Mammalia</taxon>
        <taxon>Metatheria</taxon>
        <taxon>Dasyuromorphia</taxon>
        <taxon>Dasyuridae</taxon>
        <taxon>Sarcophilus</taxon>
    </lineage>
</organism>
<dbReference type="GeneTree" id="ENSGT00390000014215"/>
<dbReference type="Pfam" id="PF15373">
    <property type="entry name" value="SAXO5-like"/>
    <property type="match status" value="1"/>
</dbReference>
<protein>
    <recommendedName>
        <fullName evidence="3">Testis expressed 45</fullName>
    </recommendedName>
</protein>
<proteinExistence type="predicted"/>
<dbReference type="eggNOG" id="ENOG502S3A0">
    <property type="taxonomic scope" value="Eukaryota"/>
</dbReference>
<accession>G3VMM6</accession>
<dbReference type="HOGENOM" id="CLU_041675_0_0_1"/>
<evidence type="ECO:0000313" key="1">
    <source>
        <dbReference type="Ensembl" id="ENSSHAP00000004431.1"/>
    </source>
</evidence>
<sequence>MAESPPHLLPAPLSRDEFLRSSHFKIGADTRPQESCMKTTFRSLFPPHWGFYAAAPFVPESSKRLLHQDLENINEFKNRMQVTFPVHDINITSSDINRMSLSSSLKMHGDPRINVFKTIFQKEYAYPDTETYISHKESRKLFDKDSFPTGDRNKLGIPLSHNCQVFVPQHLNPQPRVPSLHFGGPSPLKWGTEPHPESSYQKEFQGRPSSPAHICEKLKSILQLGDRRIDFQGIQSEQKKSYPLQDLPQHRYNKKEAAANILQVNIQSGDGQTRAYLPGYKIMASVETNEPTFKYRAKKDSIMMMGDRDPERCREISNFTNHHHAFTWVKPKYPIERVKGGKSHVIFGDKIPHLQYMVTTHQKTYLYPKKPSSKSTRSHSFLKSHIKMGTNEMEFLTSSGAFGLHSLKKNLVSKDIKQKTGDAHILPPTQDRDFSTEYKDSYPFKYIGPCVRPGVNCQESNVKLGLLQKRWSGRSSVIPG</sequence>
<reference evidence="1" key="2">
    <citation type="submission" date="2025-08" db="UniProtKB">
        <authorList>
            <consortium name="Ensembl"/>
        </authorList>
    </citation>
    <scope>IDENTIFICATION</scope>
</reference>
<dbReference type="PANTHER" id="PTHR34828:SF1">
    <property type="entry name" value="TESTIS-EXPRESSED PROTEIN 45"/>
    <property type="match status" value="1"/>
</dbReference>
<keyword evidence="2" id="KW-1185">Reference proteome</keyword>
<dbReference type="KEGG" id="shr:100928432"/>
<dbReference type="OrthoDB" id="6151791at2759"/>
<dbReference type="Proteomes" id="UP000007648">
    <property type="component" value="Unassembled WGS sequence"/>
</dbReference>
<dbReference type="Ensembl" id="ENSSHAT00000004477.2">
    <property type="protein sequence ID" value="ENSSHAP00000004431.1"/>
    <property type="gene ID" value="ENSSHAG00000003898.2"/>
</dbReference>
<gene>
    <name evidence="1" type="primary">SAXO5</name>
</gene>
<dbReference type="InterPro" id="IPR028001">
    <property type="entry name" value="SAXO5"/>
</dbReference>
<dbReference type="AlphaFoldDB" id="G3VMM6"/>